<sequence>MHFSLALCFGLLQSAAGFPHLSPYGDRVLADNHQPGRPHGITNSTLKPNHFTWSPPGEQDVRAPCPMLNTLANHGFLPHNGRNITRDMVVRAFKDGLNISPDLASGTFDTAITANPTPNATWFDLEMLHTHNLIEHDGSLSRRDAYFDPSNRFDEETFDNFLSYFGNASILGVNETADARARHAYDMSKINPNFTLTEEAFPVAVGENLMMMFVWGSVEQPGANRTFFEYFFRNERFPVTLGWAPGATEIGATTSAIFEQMLSASPDDIPLTFPVAN</sequence>
<evidence type="ECO:0000256" key="3">
    <source>
        <dbReference type="ARBA" id="ARBA00022617"/>
    </source>
</evidence>
<evidence type="ECO:0000256" key="5">
    <source>
        <dbReference type="ARBA" id="ARBA00023002"/>
    </source>
</evidence>
<dbReference type="PANTHER" id="PTHR33577">
    <property type="entry name" value="STERIGMATOCYSTIN BIOSYNTHESIS PEROXIDASE STCC-RELATED"/>
    <property type="match status" value="1"/>
</dbReference>
<keyword evidence="2" id="KW-0575">Peroxidase</keyword>
<dbReference type="GO" id="GO:0004601">
    <property type="term" value="F:peroxidase activity"/>
    <property type="evidence" value="ECO:0007669"/>
    <property type="project" value="UniProtKB-KW"/>
</dbReference>
<dbReference type="EMBL" id="MDYX01000024">
    <property type="protein sequence ID" value="KAF9628975.1"/>
    <property type="molecule type" value="Genomic_DNA"/>
</dbReference>
<reference evidence="10" key="2">
    <citation type="journal article" date="2018" name="DNA Res.">
        <title>Comparative genome and transcriptome analyses reveal adaptations to opportunistic infections in woody plant degrading pathogens of Botryosphaeriaceae.</title>
        <authorList>
            <person name="Yan J.Y."/>
            <person name="Zhao W.S."/>
            <person name="Chen Z."/>
            <person name="Xing Q.K."/>
            <person name="Zhang W."/>
            <person name="Chethana K.W.T."/>
            <person name="Xue M.F."/>
            <person name="Xu J.P."/>
            <person name="Phillips A.J.L."/>
            <person name="Wang Y."/>
            <person name="Liu J.H."/>
            <person name="Liu M."/>
            <person name="Zhou Y."/>
            <person name="Jayawardena R.S."/>
            <person name="Manawasinghe I.S."/>
            <person name="Huang J.B."/>
            <person name="Qiao G.H."/>
            <person name="Fu C.Y."/>
            <person name="Guo F.F."/>
            <person name="Dissanayake A.J."/>
            <person name="Peng Y.L."/>
            <person name="Hyde K.D."/>
            <person name="Li X.H."/>
        </authorList>
    </citation>
    <scope>NUCLEOTIDE SEQUENCE</scope>
    <source>
        <strain evidence="10">CSS-01s</strain>
    </source>
</reference>
<dbReference type="Gene3D" id="1.10.489.10">
    <property type="entry name" value="Chloroperoxidase-like"/>
    <property type="match status" value="1"/>
</dbReference>
<evidence type="ECO:0000256" key="1">
    <source>
        <dbReference type="ARBA" id="ARBA00001970"/>
    </source>
</evidence>
<evidence type="ECO:0000256" key="8">
    <source>
        <dbReference type="SAM" id="SignalP"/>
    </source>
</evidence>
<evidence type="ECO:0000256" key="4">
    <source>
        <dbReference type="ARBA" id="ARBA00022723"/>
    </source>
</evidence>
<comment type="cofactor">
    <cofactor evidence="1">
        <name>heme b</name>
        <dbReference type="ChEBI" id="CHEBI:60344"/>
    </cofactor>
</comment>
<feature type="signal peptide" evidence="8">
    <location>
        <begin position="1"/>
        <end position="17"/>
    </location>
</feature>
<protein>
    <submittedName>
        <fullName evidence="10">Deoxyribonuclease TatD-related protein</fullName>
    </submittedName>
</protein>
<dbReference type="SUPFAM" id="SSF47571">
    <property type="entry name" value="Cloroperoxidase"/>
    <property type="match status" value="1"/>
</dbReference>
<dbReference type="Proteomes" id="UP000627934">
    <property type="component" value="Unassembled WGS sequence"/>
</dbReference>
<keyword evidence="5" id="KW-0560">Oxidoreductase</keyword>
<dbReference type="InterPro" id="IPR000028">
    <property type="entry name" value="Chloroperoxidase"/>
</dbReference>
<keyword evidence="8" id="KW-0732">Signal</keyword>
<reference evidence="10" key="1">
    <citation type="submission" date="2016-08" db="EMBL/GenBank/DDBJ databases">
        <authorList>
            <person name="Yan J."/>
        </authorList>
    </citation>
    <scope>NUCLEOTIDE SEQUENCE</scope>
    <source>
        <strain evidence="10">CSS-01s</strain>
    </source>
</reference>
<comment type="similarity">
    <text evidence="7">Belongs to the chloroperoxidase family.</text>
</comment>
<evidence type="ECO:0000313" key="10">
    <source>
        <dbReference type="EMBL" id="KAF9628975.1"/>
    </source>
</evidence>
<proteinExistence type="inferred from homology"/>
<gene>
    <name evidence="10" type="ORF">BFW01_g10178</name>
</gene>
<dbReference type="Pfam" id="PF01328">
    <property type="entry name" value="Peroxidase_2"/>
    <property type="match status" value="1"/>
</dbReference>
<evidence type="ECO:0000256" key="6">
    <source>
        <dbReference type="ARBA" id="ARBA00023004"/>
    </source>
</evidence>
<keyword evidence="4" id="KW-0479">Metal-binding</keyword>
<feature type="chain" id="PRO_5034996382" evidence="8">
    <location>
        <begin position="18"/>
        <end position="277"/>
    </location>
</feature>
<dbReference type="InterPro" id="IPR036851">
    <property type="entry name" value="Chloroperoxidase-like_sf"/>
</dbReference>
<organism evidence="10 11">
    <name type="scientific">Lasiodiplodia theobromae</name>
    <dbReference type="NCBI Taxonomy" id="45133"/>
    <lineage>
        <taxon>Eukaryota</taxon>
        <taxon>Fungi</taxon>
        <taxon>Dikarya</taxon>
        <taxon>Ascomycota</taxon>
        <taxon>Pezizomycotina</taxon>
        <taxon>Dothideomycetes</taxon>
        <taxon>Dothideomycetes incertae sedis</taxon>
        <taxon>Botryosphaeriales</taxon>
        <taxon>Botryosphaeriaceae</taxon>
        <taxon>Lasiodiplodia</taxon>
    </lineage>
</organism>
<evidence type="ECO:0000313" key="11">
    <source>
        <dbReference type="Proteomes" id="UP000627934"/>
    </source>
</evidence>
<evidence type="ECO:0000259" key="9">
    <source>
        <dbReference type="PROSITE" id="PS51405"/>
    </source>
</evidence>
<dbReference type="GO" id="GO:0046872">
    <property type="term" value="F:metal ion binding"/>
    <property type="evidence" value="ECO:0007669"/>
    <property type="project" value="UniProtKB-KW"/>
</dbReference>
<dbReference type="PANTHER" id="PTHR33577:SF9">
    <property type="entry name" value="PEROXIDASE STCC"/>
    <property type="match status" value="1"/>
</dbReference>
<feature type="domain" description="Heme haloperoxidase family profile" evidence="9">
    <location>
        <begin position="49"/>
        <end position="263"/>
    </location>
</feature>
<evidence type="ECO:0000256" key="7">
    <source>
        <dbReference type="ARBA" id="ARBA00025795"/>
    </source>
</evidence>
<accession>A0A8H7IP79</accession>
<dbReference type="AlphaFoldDB" id="A0A8H7IP79"/>
<name>A0A8H7IP79_9PEZI</name>
<comment type="caution">
    <text evidence="10">The sequence shown here is derived from an EMBL/GenBank/DDBJ whole genome shotgun (WGS) entry which is preliminary data.</text>
</comment>
<keyword evidence="6" id="KW-0408">Iron</keyword>
<keyword evidence="3" id="KW-0349">Heme</keyword>
<evidence type="ECO:0000256" key="2">
    <source>
        <dbReference type="ARBA" id="ARBA00022559"/>
    </source>
</evidence>
<dbReference type="PROSITE" id="PS51405">
    <property type="entry name" value="HEME_HALOPEROXIDASE"/>
    <property type="match status" value="1"/>
</dbReference>